<dbReference type="STRING" id="709839.TSA66_11490"/>
<dbReference type="InterPro" id="IPR032349">
    <property type="entry name" value="DUF4865"/>
</dbReference>
<evidence type="ECO:0000313" key="1">
    <source>
        <dbReference type="EMBL" id="KIF81307.1"/>
    </source>
</evidence>
<evidence type="ECO:0000313" key="2">
    <source>
        <dbReference type="Proteomes" id="UP000031572"/>
    </source>
</evidence>
<accession>A0A0C1YLF4</accession>
<dbReference type="GO" id="GO:0008483">
    <property type="term" value="F:transaminase activity"/>
    <property type="evidence" value="ECO:0007669"/>
    <property type="project" value="UniProtKB-KW"/>
</dbReference>
<comment type="caution">
    <text evidence="1">The sequence shown here is derived from an EMBL/GenBank/DDBJ whole genome shotgun (WGS) entry which is preliminary data.</text>
</comment>
<dbReference type="Proteomes" id="UP000031572">
    <property type="component" value="Unassembled WGS sequence"/>
</dbReference>
<keyword evidence="1" id="KW-0808">Transferase</keyword>
<reference evidence="1 2" key="1">
    <citation type="submission" date="2014-12" db="EMBL/GenBank/DDBJ databases">
        <title>Denitrispirillum autotrophicum gen. nov., sp. nov., Denitrifying, Facultatively Autotrophic Bacteria Isolated from Rice Paddy Soil.</title>
        <authorList>
            <person name="Ishii S."/>
            <person name="Ashida N."/>
            <person name="Ohno H."/>
            <person name="Otsuka S."/>
            <person name="Yokota A."/>
            <person name="Senoo K."/>
        </authorList>
    </citation>
    <scope>NUCLEOTIDE SEQUENCE [LARGE SCALE GENOMIC DNA]</scope>
    <source>
        <strain evidence="1 2">TSA66</strain>
    </source>
</reference>
<proteinExistence type="predicted"/>
<dbReference type="Pfam" id="PF16157">
    <property type="entry name" value="DUF4865"/>
    <property type="match status" value="1"/>
</dbReference>
<name>A0A0C1YLF4_9BURK</name>
<dbReference type="OrthoDB" id="2065010at2"/>
<protein>
    <submittedName>
        <fullName evidence="1">D-amino acid aminotransferase</fullName>
    </submittedName>
</protein>
<gene>
    <name evidence="1" type="ORF">TSA66_11490</name>
</gene>
<keyword evidence="2" id="KW-1185">Reference proteome</keyword>
<dbReference type="EMBL" id="JWJG01000028">
    <property type="protein sequence ID" value="KIF81307.1"/>
    <property type="molecule type" value="Genomic_DNA"/>
</dbReference>
<sequence>MIAMQYSLVLPADYDMGIIDRRIAERGHVTDGFPGLAFKAYLHARKQGMPAASDNLYAPFYLWHTTEGMNEFLCGPGFVGLTQSFGWPSVRTWAVWHAQMKQEIAEARYAVRETVPIPPHADLAALRRAESDRSREMHFSHDVLATLAGFDPTHWCLVRFQLWSKMPDRQSDGQMQIYGVGHVSTG</sequence>
<dbReference type="RefSeq" id="WP_040040134.1">
    <property type="nucleotide sequence ID" value="NZ_JWJG01000028.1"/>
</dbReference>
<dbReference type="AlphaFoldDB" id="A0A0C1YLF4"/>
<organism evidence="1 2">
    <name type="scientific">Noviherbaspirillum autotrophicum</name>
    <dbReference type="NCBI Taxonomy" id="709839"/>
    <lineage>
        <taxon>Bacteria</taxon>
        <taxon>Pseudomonadati</taxon>
        <taxon>Pseudomonadota</taxon>
        <taxon>Betaproteobacteria</taxon>
        <taxon>Burkholderiales</taxon>
        <taxon>Oxalobacteraceae</taxon>
        <taxon>Noviherbaspirillum</taxon>
    </lineage>
</organism>
<keyword evidence="1" id="KW-0032">Aminotransferase</keyword>